<dbReference type="Proteomes" id="UP000274429">
    <property type="component" value="Unassembled WGS sequence"/>
</dbReference>
<dbReference type="AlphaFoldDB" id="A0A0R3WQ74"/>
<keyword evidence="3" id="KW-1185">Reference proteome</keyword>
<name>A0A0R3WQ74_HYDTA</name>
<proteinExistence type="predicted"/>
<protein>
    <submittedName>
        <fullName evidence="2 4">Uncharacterized protein</fullName>
    </submittedName>
</protein>
<evidence type="ECO:0000313" key="2">
    <source>
        <dbReference type="EMBL" id="VDM21468.1"/>
    </source>
</evidence>
<evidence type="ECO:0000313" key="4">
    <source>
        <dbReference type="WBParaSite" id="TTAC_0000291401-mRNA-1"/>
    </source>
</evidence>
<reference evidence="4" key="1">
    <citation type="submission" date="2017-02" db="UniProtKB">
        <authorList>
            <consortium name="WormBaseParasite"/>
        </authorList>
    </citation>
    <scope>IDENTIFICATION</scope>
</reference>
<feature type="region of interest" description="Disordered" evidence="1">
    <location>
        <begin position="125"/>
        <end position="145"/>
    </location>
</feature>
<feature type="region of interest" description="Disordered" evidence="1">
    <location>
        <begin position="1"/>
        <end position="36"/>
    </location>
</feature>
<evidence type="ECO:0000256" key="1">
    <source>
        <dbReference type="SAM" id="MobiDB-lite"/>
    </source>
</evidence>
<feature type="compositionally biased region" description="Low complexity" evidence="1">
    <location>
        <begin position="18"/>
        <end position="35"/>
    </location>
</feature>
<gene>
    <name evidence="2" type="ORF">TTAC_LOCUS2899</name>
</gene>
<dbReference type="EMBL" id="UYWX01001652">
    <property type="protein sequence ID" value="VDM21468.1"/>
    <property type="molecule type" value="Genomic_DNA"/>
</dbReference>
<organism evidence="4">
    <name type="scientific">Hydatigena taeniaeformis</name>
    <name type="common">Feline tapeworm</name>
    <name type="synonym">Taenia taeniaeformis</name>
    <dbReference type="NCBI Taxonomy" id="6205"/>
    <lineage>
        <taxon>Eukaryota</taxon>
        <taxon>Metazoa</taxon>
        <taxon>Spiralia</taxon>
        <taxon>Lophotrochozoa</taxon>
        <taxon>Platyhelminthes</taxon>
        <taxon>Cestoda</taxon>
        <taxon>Eucestoda</taxon>
        <taxon>Cyclophyllidea</taxon>
        <taxon>Taeniidae</taxon>
        <taxon>Hydatigera</taxon>
    </lineage>
</organism>
<evidence type="ECO:0000313" key="3">
    <source>
        <dbReference type="Proteomes" id="UP000274429"/>
    </source>
</evidence>
<reference evidence="2 3" key="2">
    <citation type="submission" date="2018-11" db="EMBL/GenBank/DDBJ databases">
        <authorList>
            <consortium name="Pathogen Informatics"/>
        </authorList>
    </citation>
    <scope>NUCLEOTIDE SEQUENCE [LARGE SCALE GENOMIC DNA]</scope>
</reference>
<accession>A0A0R3WQ74</accession>
<sequence length="145" mass="15514">MLYGKKANISHQHQHHMPFSIPSPSSSSPPLRSSSFAHLPNTSHDFHMLLPLLISHHIHTATAHLLLTSSKLPSMHPQFGETDSTHHVFLLLLLLDNHLSLRLNHAIAAGHTSHEATAFTVVTGDGDSDRSGGGGGGCGANATFE</sequence>
<dbReference type="WBParaSite" id="TTAC_0000291401-mRNA-1">
    <property type="protein sequence ID" value="TTAC_0000291401-mRNA-1"/>
    <property type="gene ID" value="TTAC_0000291401"/>
</dbReference>